<feature type="domain" description="BIG2" evidence="1">
    <location>
        <begin position="27"/>
        <end position="93"/>
    </location>
</feature>
<protein>
    <submittedName>
        <fullName evidence="2">Ig-like domain-containing protein</fullName>
    </submittedName>
</protein>
<reference evidence="2 3" key="1">
    <citation type="submission" date="2021-05" db="EMBL/GenBank/DDBJ databases">
        <authorList>
            <person name="Zhang Z.D."/>
            <person name="Osman G."/>
        </authorList>
    </citation>
    <scope>NUCLEOTIDE SEQUENCE [LARGE SCALE GENOMIC DNA]</scope>
    <source>
        <strain evidence="2 3">KCTC 32217</strain>
    </source>
</reference>
<dbReference type="SUPFAM" id="SSF49373">
    <property type="entry name" value="Invasin/intimin cell-adhesion fragments"/>
    <property type="match status" value="1"/>
</dbReference>
<comment type="caution">
    <text evidence="2">The sequence shown here is derived from an EMBL/GenBank/DDBJ whole genome shotgun (WGS) entry which is preliminary data.</text>
</comment>
<dbReference type="AlphaFoldDB" id="A0AAP2CJM7"/>
<keyword evidence="3" id="KW-1185">Reference proteome</keyword>
<evidence type="ECO:0000313" key="3">
    <source>
        <dbReference type="Proteomes" id="UP001319104"/>
    </source>
</evidence>
<dbReference type="Pfam" id="PF02368">
    <property type="entry name" value="Big_2"/>
    <property type="match status" value="1"/>
</dbReference>
<dbReference type="RefSeq" id="WP_213946835.1">
    <property type="nucleotide sequence ID" value="NZ_JAHCMY010000028.1"/>
</dbReference>
<name>A0AAP2CJM7_9BACT</name>
<dbReference type="EMBL" id="JAHCMY010000028">
    <property type="protein sequence ID" value="MBS9525976.1"/>
    <property type="molecule type" value="Genomic_DNA"/>
</dbReference>
<gene>
    <name evidence="2" type="ORF">KI659_18290</name>
</gene>
<evidence type="ECO:0000259" key="1">
    <source>
        <dbReference type="Pfam" id="PF02368"/>
    </source>
</evidence>
<dbReference type="Gene3D" id="2.60.40.1080">
    <property type="match status" value="1"/>
</dbReference>
<evidence type="ECO:0000313" key="2">
    <source>
        <dbReference type="EMBL" id="MBS9525976.1"/>
    </source>
</evidence>
<organism evidence="2 3">
    <name type="scientific">Litoribacter ruber</name>
    <dbReference type="NCBI Taxonomy" id="702568"/>
    <lineage>
        <taxon>Bacteria</taxon>
        <taxon>Pseudomonadati</taxon>
        <taxon>Bacteroidota</taxon>
        <taxon>Cytophagia</taxon>
        <taxon>Cytophagales</taxon>
        <taxon>Cyclobacteriaceae</taxon>
        <taxon>Litoribacter</taxon>
    </lineage>
</organism>
<proteinExistence type="predicted"/>
<dbReference type="InterPro" id="IPR008964">
    <property type="entry name" value="Invasin/intimin_cell_adhesion"/>
</dbReference>
<dbReference type="PROSITE" id="PS51257">
    <property type="entry name" value="PROKAR_LIPOPROTEIN"/>
    <property type="match status" value="1"/>
</dbReference>
<sequence length="223" mass="25750">MNRFNAFSALSIFLFSGCLEERLFPPFESLSLLESEVQIEYGEEYQLSVEFSESFPSQVYWKSKDESIVEVNNSGLLIAIRAGTTVVSASSMDYSNTPECLVTVHPTNFLFQEPSIKFNSTKEVIKRNETRTLSSEGENQLVYRGENDHVRSILYTFDKGSLVTAVVFLRSNFTSREDVIDFLEQRYSREEYSSENIWYKGERYHALYLEDGSLGMRVMYQGR</sequence>
<dbReference type="Proteomes" id="UP001319104">
    <property type="component" value="Unassembled WGS sequence"/>
</dbReference>
<accession>A0AAP2CJM7</accession>
<dbReference type="InterPro" id="IPR003343">
    <property type="entry name" value="Big_2"/>
</dbReference>